<reference evidence="1 2" key="1">
    <citation type="submission" date="2017-02" db="EMBL/GenBank/DDBJ databases">
        <authorList>
            <person name="Peterson S.W."/>
        </authorList>
    </citation>
    <scope>NUCLEOTIDE SEQUENCE [LARGE SCALE GENOMIC DNA]</scope>
    <source>
        <strain evidence="1 2">DSM 18034</strain>
    </source>
</reference>
<evidence type="ECO:0000313" key="1">
    <source>
        <dbReference type="EMBL" id="SKA73661.1"/>
    </source>
</evidence>
<organism evidence="1 2">
    <name type="scientific">Desulfobaculum bizertense DSM 18034</name>
    <dbReference type="NCBI Taxonomy" id="1121442"/>
    <lineage>
        <taxon>Bacteria</taxon>
        <taxon>Pseudomonadati</taxon>
        <taxon>Thermodesulfobacteriota</taxon>
        <taxon>Desulfovibrionia</taxon>
        <taxon>Desulfovibrionales</taxon>
        <taxon>Desulfovibrionaceae</taxon>
        <taxon>Desulfobaculum</taxon>
    </lineage>
</organism>
<dbReference type="EMBL" id="FUYA01000005">
    <property type="protein sequence ID" value="SKA73661.1"/>
    <property type="molecule type" value="Genomic_DNA"/>
</dbReference>
<dbReference type="AlphaFoldDB" id="A0A1T4WAC8"/>
<accession>A0A1T4WAC8</accession>
<gene>
    <name evidence="1" type="ORF">SAMN02745702_01894</name>
</gene>
<evidence type="ECO:0000313" key="2">
    <source>
        <dbReference type="Proteomes" id="UP000189733"/>
    </source>
</evidence>
<protein>
    <submittedName>
        <fullName evidence="1">Uncharacterized protein</fullName>
    </submittedName>
</protein>
<dbReference type="Proteomes" id="UP000189733">
    <property type="component" value="Unassembled WGS sequence"/>
</dbReference>
<keyword evidence="2" id="KW-1185">Reference proteome</keyword>
<proteinExistence type="predicted"/>
<name>A0A1T4WAC8_9BACT</name>
<sequence length="144" mass="16549">MSPYCPPFLSDALQFLHERSVLAAFDHDATANAGATLKEERHLRLRSLDTASIAVSFRCQHKKIPQAECVGDFFSLKRSLELERRRACKLSEFVLVRHVQLAHDVRLVFFHSFYADVQNISNFRVTVSFNNKLENFLFAPCQCT</sequence>